<dbReference type="AlphaFoldDB" id="A0A939IUQ8"/>
<dbReference type="Proteomes" id="UP000664332">
    <property type="component" value="Unassembled WGS sequence"/>
</dbReference>
<dbReference type="EMBL" id="JAFLEQ010000003">
    <property type="protein sequence ID" value="MBN9643461.1"/>
    <property type="molecule type" value="Genomic_DNA"/>
</dbReference>
<dbReference type="InterPro" id="IPR006311">
    <property type="entry name" value="TAT_signal"/>
</dbReference>
<keyword evidence="1" id="KW-1133">Transmembrane helix</keyword>
<feature type="transmembrane region" description="Helical" evidence="1">
    <location>
        <begin position="51"/>
        <end position="72"/>
    </location>
</feature>
<dbReference type="RefSeq" id="WP_207118161.1">
    <property type="nucleotide sequence ID" value="NZ_JAFLEQ010000003.1"/>
</dbReference>
<keyword evidence="4" id="KW-1185">Reference proteome</keyword>
<evidence type="ECO:0000313" key="4">
    <source>
        <dbReference type="Proteomes" id="UP000664332"/>
    </source>
</evidence>
<evidence type="ECO:0000256" key="2">
    <source>
        <dbReference type="SAM" id="SignalP"/>
    </source>
</evidence>
<protein>
    <submittedName>
        <fullName evidence="3">Uncharacterized protein</fullName>
    </submittedName>
</protein>
<name>A0A939IUQ8_9CORY</name>
<dbReference type="PROSITE" id="PS51318">
    <property type="entry name" value="TAT"/>
    <property type="match status" value="1"/>
</dbReference>
<comment type="caution">
    <text evidence="3">The sequence shown here is derived from an EMBL/GenBank/DDBJ whole genome shotgun (WGS) entry which is preliminary data.</text>
</comment>
<sequence length="91" mass="9315">MVFSATTRRRTIAAATALSLVFATTTVVPTPAAQAATQRPCLRVPGLPPALMPLYMGLFYVDLLLSLVATAVSHSTGGATPQPGSSGVRCA</sequence>
<proteinExistence type="predicted"/>
<keyword evidence="1" id="KW-0472">Membrane</keyword>
<feature type="chain" id="PRO_5037282408" evidence="2">
    <location>
        <begin position="36"/>
        <end position="91"/>
    </location>
</feature>
<evidence type="ECO:0000256" key="1">
    <source>
        <dbReference type="SAM" id="Phobius"/>
    </source>
</evidence>
<reference evidence="3" key="1">
    <citation type="submission" date="2021-03" db="EMBL/GenBank/DDBJ databases">
        <authorList>
            <person name="Sun Q."/>
        </authorList>
    </citation>
    <scope>NUCLEOTIDE SEQUENCE</scope>
    <source>
        <strain evidence="3">CCM 8862</strain>
    </source>
</reference>
<keyword evidence="2" id="KW-0732">Signal</keyword>
<accession>A0A939IUQ8</accession>
<keyword evidence="1" id="KW-0812">Transmembrane</keyword>
<gene>
    <name evidence="3" type="ORF">JZY06_02290</name>
</gene>
<organism evidence="3 4">
    <name type="scientific">Corynebacterium mendelii</name>
    <dbReference type="NCBI Taxonomy" id="2765362"/>
    <lineage>
        <taxon>Bacteria</taxon>
        <taxon>Bacillati</taxon>
        <taxon>Actinomycetota</taxon>
        <taxon>Actinomycetes</taxon>
        <taxon>Mycobacteriales</taxon>
        <taxon>Corynebacteriaceae</taxon>
        <taxon>Corynebacterium</taxon>
    </lineage>
</organism>
<evidence type="ECO:0000313" key="3">
    <source>
        <dbReference type="EMBL" id="MBN9643461.1"/>
    </source>
</evidence>
<feature type="signal peptide" evidence="2">
    <location>
        <begin position="1"/>
        <end position="35"/>
    </location>
</feature>